<dbReference type="AlphaFoldDB" id="A0A8J5XXM4"/>
<sequence length="222" mass="25725">MANIGRGCKLDPKLISAFIERWRPGTHTFHLPCGECTIILEDVQLQLGLLVDGSVLTGSLLIEKPYATIFWVRFQIIFMEVGSRWAGYKTHSRSWGMIRLKVAGELSWGSAVLLTLYWKMCQVEPFGELWWNTYRSRRYTTSMSKAHFQWTPYEDLAIWVVILDEFLQNLNIWHVKVLLINYATVKMHEDPWQAIFALERAEALAIPCRKGMTGHFKSKDKG</sequence>
<dbReference type="OrthoDB" id="960611at2759"/>
<dbReference type="GO" id="GO:0010073">
    <property type="term" value="P:meristem maintenance"/>
    <property type="evidence" value="ECO:0007669"/>
    <property type="project" value="InterPro"/>
</dbReference>
<dbReference type="InterPro" id="IPR044824">
    <property type="entry name" value="MAIN-like"/>
</dbReference>
<dbReference type="PANTHER" id="PTHR46033:SF8">
    <property type="entry name" value="PROTEIN MAINTENANCE OF MERISTEMS-LIKE"/>
    <property type="match status" value="1"/>
</dbReference>
<reference evidence="2 3" key="1">
    <citation type="journal article" date="2021" name="bioRxiv">
        <title>The Gossypium anomalum genome as a resource for cotton improvement and evolutionary analysis of hybrid incompatibility.</title>
        <authorList>
            <person name="Grover C.E."/>
            <person name="Yuan D."/>
            <person name="Arick M.A."/>
            <person name="Miller E.R."/>
            <person name="Hu G."/>
            <person name="Peterson D.G."/>
            <person name="Wendel J.F."/>
            <person name="Udall J.A."/>
        </authorList>
    </citation>
    <scope>NUCLEOTIDE SEQUENCE [LARGE SCALE GENOMIC DNA]</scope>
    <source>
        <strain evidence="2">JFW-Udall</strain>
        <tissue evidence="2">Leaf</tissue>
    </source>
</reference>
<dbReference type="InterPro" id="IPR019557">
    <property type="entry name" value="AminoTfrase-like_pln_mobile"/>
</dbReference>
<dbReference type="Pfam" id="PF10536">
    <property type="entry name" value="PMD"/>
    <property type="match status" value="1"/>
</dbReference>
<evidence type="ECO:0000313" key="2">
    <source>
        <dbReference type="EMBL" id="KAG8478361.1"/>
    </source>
</evidence>
<name>A0A8J5XXM4_9ROSI</name>
<gene>
    <name evidence="2" type="ORF">CXB51_028113</name>
</gene>
<dbReference type="PANTHER" id="PTHR46033">
    <property type="entry name" value="PROTEIN MAIN-LIKE 2"/>
    <property type="match status" value="1"/>
</dbReference>
<evidence type="ECO:0000313" key="3">
    <source>
        <dbReference type="Proteomes" id="UP000701853"/>
    </source>
</evidence>
<proteinExistence type="predicted"/>
<comment type="caution">
    <text evidence="2">The sequence shown here is derived from an EMBL/GenBank/DDBJ whole genome shotgun (WGS) entry which is preliminary data.</text>
</comment>
<protein>
    <recommendedName>
        <fullName evidence="1">Aminotransferase-like plant mobile domain-containing protein</fullName>
    </recommendedName>
</protein>
<evidence type="ECO:0000259" key="1">
    <source>
        <dbReference type="Pfam" id="PF10536"/>
    </source>
</evidence>
<accession>A0A8J5XXM4</accession>
<organism evidence="2 3">
    <name type="scientific">Gossypium anomalum</name>
    <dbReference type="NCBI Taxonomy" id="47600"/>
    <lineage>
        <taxon>Eukaryota</taxon>
        <taxon>Viridiplantae</taxon>
        <taxon>Streptophyta</taxon>
        <taxon>Embryophyta</taxon>
        <taxon>Tracheophyta</taxon>
        <taxon>Spermatophyta</taxon>
        <taxon>Magnoliopsida</taxon>
        <taxon>eudicotyledons</taxon>
        <taxon>Gunneridae</taxon>
        <taxon>Pentapetalae</taxon>
        <taxon>rosids</taxon>
        <taxon>malvids</taxon>
        <taxon>Malvales</taxon>
        <taxon>Malvaceae</taxon>
        <taxon>Malvoideae</taxon>
        <taxon>Gossypium</taxon>
    </lineage>
</organism>
<keyword evidence="3" id="KW-1185">Reference proteome</keyword>
<dbReference type="EMBL" id="JAHUZN010000011">
    <property type="protein sequence ID" value="KAG8478361.1"/>
    <property type="molecule type" value="Genomic_DNA"/>
</dbReference>
<feature type="domain" description="Aminotransferase-like plant mobile" evidence="1">
    <location>
        <begin position="8"/>
        <end position="59"/>
    </location>
</feature>
<dbReference type="Proteomes" id="UP000701853">
    <property type="component" value="Chromosome 11"/>
</dbReference>